<evidence type="ECO:0000256" key="2">
    <source>
        <dbReference type="ARBA" id="ARBA00023136"/>
    </source>
</evidence>
<dbReference type="Pfam" id="PF05648">
    <property type="entry name" value="PEX11"/>
    <property type="match status" value="2"/>
</dbReference>
<gene>
    <name evidence="6" type="ORF">IV203_013455</name>
</gene>
<feature type="compositionally biased region" description="Acidic residues" evidence="5">
    <location>
        <begin position="236"/>
        <end position="245"/>
    </location>
</feature>
<comment type="subcellular location">
    <subcellularLocation>
        <location evidence="4">Peroxisome membrane</location>
    </subcellularLocation>
</comment>
<accession>A0A9K3M5Y1</accession>
<dbReference type="GO" id="GO:0005778">
    <property type="term" value="C:peroxisomal membrane"/>
    <property type="evidence" value="ECO:0007669"/>
    <property type="project" value="UniProtKB-SubCell"/>
</dbReference>
<dbReference type="EMBL" id="JAGRRH010000001">
    <property type="protein sequence ID" value="KAG7374360.1"/>
    <property type="molecule type" value="Genomic_DNA"/>
</dbReference>
<comment type="caution">
    <text evidence="6">The sequence shown here is derived from an EMBL/GenBank/DDBJ whole genome shotgun (WGS) entry which is preliminary data.</text>
</comment>
<keyword evidence="2" id="KW-0472">Membrane</keyword>
<keyword evidence="1" id="KW-0962">Peroxisome biogenesis</keyword>
<feature type="compositionally biased region" description="Low complexity" evidence="5">
    <location>
        <begin position="1"/>
        <end position="17"/>
    </location>
</feature>
<organism evidence="6 7">
    <name type="scientific">Nitzschia inconspicua</name>
    <dbReference type="NCBI Taxonomy" id="303405"/>
    <lineage>
        <taxon>Eukaryota</taxon>
        <taxon>Sar</taxon>
        <taxon>Stramenopiles</taxon>
        <taxon>Ochrophyta</taxon>
        <taxon>Bacillariophyta</taxon>
        <taxon>Bacillariophyceae</taxon>
        <taxon>Bacillariophycidae</taxon>
        <taxon>Bacillariales</taxon>
        <taxon>Bacillariaceae</taxon>
        <taxon>Nitzschia</taxon>
    </lineage>
</organism>
<evidence type="ECO:0000313" key="7">
    <source>
        <dbReference type="Proteomes" id="UP000693970"/>
    </source>
</evidence>
<feature type="compositionally biased region" description="Basic and acidic residues" evidence="5">
    <location>
        <begin position="29"/>
        <end position="42"/>
    </location>
</feature>
<evidence type="ECO:0000256" key="5">
    <source>
        <dbReference type="SAM" id="MobiDB-lite"/>
    </source>
</evidence>
<reference evidence="6" key="1">
    <citation type="journal article" date="2021" name="Sci. Rep.">
        <title>Diploid genomic architecture of Nitzschia inconspicua, an elite biomass production diatom.</title>
        <authorList>
            <person name="Oliver A."/>
            <person name="Podell S."/>
            <person name="Pinowska A."/>
            <person name="Traller J.C."/>
            <person name="Smith S.R."/>
            <person name="McClure R."/>
            <person name="Beliaev A."/>
            <person name="Bohutskyi P."/>
            <person name="Hill E.A."/>
            <person name="Rabines A."/>
            <person name="Zheng H."/>
            <person name="Allen L.Z."/>
            <person name="Kuo A."/>
            <person name="Grigoriev I.V."/>
            <person name="Allen A.E."/>
            <person name="Hazlebeck D."/>
            <person name="Allen E.E."/>
        </authorList>
    </citation>
    <scope>NUCLEOTIDE SEQUENCE</scope>
    <source>
        <strain evidence="6">Hildebrandi</strain>
    </source>
</reference>
<keyword evidence="3" id="KW-0576">Peroxisome</keyword>
<dbReference type="GO" id="GO:0016559">
    <property type="term" value="P:peroxisome fission"/>
    <property type="evidence" value="ECO:0007669"/>
    <property type="project" value="InterPro"/>
</dbReference>
<dbReference type="AlphaFoldDB" id="A0A9K3M5Y1"/>
<evidence type="ECO:0000313" key="6">
    <source>
        <dbReference type="EMBL" id="KAG7374360.1"/>
    </source>
</evidence>
<keyword evidence="7" id="KW-1185">Reference proteome</keyword>
<feature type="region of interest" description="Disordered" evidence="5">
    <location>
        <begin position="415"/>
        <end position="436"/>
    </location>
</feature>
<reference evidence="6" key="2">
    <citation type="submission" date="2021-04" db="EMBL/GenBank/DDBJ databases">
        <authorList>
            <person name="Podell S."/>
        </authorList>
    </citation>
    <scope>NUCLEOTIDE SEQUENCE</scope>
    <source>
        <strain evidence="6">Hildebrandi</strain>
    </source>
</reference>
<name>A0A9K3M5Y1_9STRA</name>
<sequence length="507" mass="56767">MPPAGNSHSDNHNNNRTNNDDDDDDDDDKNNKMTDKHERHESDDEEEDIPAARSSFTSSEDDSDPVMISPHASPDKPSLLPVDKTTTVADKNNVTDRFEDSMQVPDTPIQKTAVAAAAAASPPSFITTGLQKKASPWKIENWIALSLTLDGRDKITKTLSYVSRLMAWWILAYGAKTAFNKHQSLRFTNFYKALTNSRKAFRLGRSITEAHKIASMGLVGVWCWHLKKQIEKLEGVQEESDDSDGTESQQKQNKKPPVPLVRRASSNIGWGPMTLEESDGTISGSTRALVRSASNMAYRKMYRPMISRVSSTLAAAAASETPASEWWMATGSALKMLGLLGFWLGDNVNYLSSSGALDNYTLSQEERASRRQRWQTFASHKANQAYFMGAIAGLVTNAYAYHRFRKDKLARAKKEYQESLQQNSDEEPDKEEQKHTLDQLKKLQEKQFVFFLALLKSCVDVTVFSNNPGIDLHQKFRGKKNHEGFHCLCGLISAGTVLYNNFPDAKK</sequence>
<dbReference type="PANTHER" id="PTHR12652:SF50">
    <property type="entry name" value="PEROXIN 11"/>
    <property type="match status" value="1"/>
</dbReference>
<proteinExistence type="predicted"/>
<dbReference type="OrthoDB" id="411017at2759"/>
<evidence type="ECO:0000256" key="3">
    <source>
        <dbReference type="ARBA" id="ARBA00023140"/>
    </source>
</evidence>
<evidence type="ECO:0000256" key="1">
    <source>
        <dbReference type="ARBA" id="ARBA00022593"/>
    </source>
</evidence>
<dbReference type="PANTHER" id="PTHR12652">
    <property type="entry name" value="PEROXISOMAL BIOGENESIS FACTOR 11"/>
    <property type="match status" value="1"/>
</dbReference>
<feature type="region of interest" description="Disordered" evidence="5">
    <location>
        <begin position="1"/>
        <end position="82"/>
    </location>
</feature>
<feature type="region of interest" description="Disordered" evidence="5">
    <location>
        <begin position="235"/>
        <end position="272"/>
    </location>
</feature>
<protein>
    <submittedName>
        <fullName evidence="6">Peroxisomal biogenesis factor 11 PEX11</fullName>
    </submittedName>
</protein>
<dbReference type="Proteomes" id="UP000693970">
    <property type="component" value="Unassembled WGS sequence"/>
</dbReference>
<evidence type="ECO:0000256" key="4">
    <source>
        <dbReference type="ARBA" id="ARBA00046271"/>
    </source>
</evidence>
<dbReference type="InterPro" id="IPR008733">
    <property type="entry name" value="PEX11"/>
</dbReference>